<dbReference type="AlphaFoldDB" id="A0A135HV23"/>
<dbReference type="InterPro" id="IPR029058">
    <property type="entry name" value="AB_hydrolase_fold"/>
</dbReference>
<gene>
    <name evidence="2" type="ORF">ATN84_13595</name>
</gene>
<comment type="caution">
    <text evidence="2">The sequence shown here is derived from an EMBL/GenBank/DDBJ whole genome shotgun (WGS) entry which is preliminary data.</text>
</comment>
<accession>A0A135HV23</accession>
<evidence type="ECO:0000313" key="2">
    <source>
        <dbReference type="EMBL" id="KXF77014.1"/>
    </source>
</evidence>
<feature type="domain" description="AB hydrolase-1" evidence="1">
    <location>
        <begin position="26"/>
        <end position="161"/>
    </location>
</feature>
<dbReference type="RefSeq" id="WP_068882606.1">
    <property type="nucleotide sequence ID" value="NZ_LNTU01000023.1"/>
</dbReference>
<dbReference type="PRINTS" id="PR00111">
    <property type="entry name" value="ABHYDROLASE"/>
</dbReference>
<dbReference type="EMBL" id="LNTU01000023">
    <property type="protein sequence ID" value="KXF77014.1"/>
    <property type="molecule type" value="Genomic_DNA"/>
</dbReference>
<keyword evidence="3" id="KW-1185">Reference proteome</keyword>
<dbReference type="InterPro" id="IPR000639">
    <property type="entry name" value="Epox_hydrolase-like"/>
</dbReference>
<evidence type="ECO:0000259" key="1">
    <source>
        <dbReference type="Pfam" id="PF00561"/>
    </source>
</evidence>
<dbReference type="Pfam" id="PF00561">
    <property type="entry name" value="Abhydrolase_1"/>
    <property type="match status" value="1"/>
</dbReference>
<dbReference type="InterPro" id="IPR050266">
    <property type="entry name" value="AB_hydrolase_sf"/>
</dbReference>
<dbReference type="STRING" id="1494590.ATN84_13595"/>
<dbReference type="Gene3D" id="3.40.50.1820">
    <property type="entry name" value="alpha/beta hydrolase"/>
    <property type="match status" value="1"/>
</dbReference>
<organism evidence="2 3">
    <name type="scientific">Paramesorhizobium deserti</name>
    <dbReference type="NCBI Taxonomy" id="1494590"/>
    <lineage>
        <taxon>Bacteria</taxon>
        <taxon>Pseudomonadati</taxon>
        <taxon>Pseudomonadota</taxon>
        <taxon>Alphaproteobacteria</taxon>
        <taxon>Hyphomicrobiales</taxon>
        <taxon>Phyllobacteriaceae</taxon>
        <taxon>Paramesorhizobium</taxon>
    </lineage>
</organism>
<keyword evidence="2" id="KW-0378">Hydrolase</keyword>
<reference evidence="2 3" key="1">
    <citation type="submission" date="2015-11" db="EMBL/GenBank/DDBJ databases">
        <title>Draft genome sequence of Paramesorhizobium deserti A-3-E, a strain highly resistant to diverse beta-lactam antibiotics.</title>
        <authorList>
            <person name="Lv R."/>
            <person name="Yang X."/>
            <person name="Fang N."/>
            <person name="Guo J."/>
            <person name="Luo X."/>
            <person name="Peng F."/>
            <person name="Yang R."/>
            <person name="Cui Y."/>
            <person name="Fang C."/>
            <person name="Song Y."/>
        </authorList>
    </citation>
    <scope>NUCLEOTIDE SEQUENCE [LARGE SCALE GENOMIC DNA]</scope>
    <source>
        <strain evidence="2 3">A-3-E</strain>
    </source>
</reference>
<dbReference type="PANTHER" id="PTHR43798">
    <property type="entry name" value="MONOACYLGLYCEROL LIPASE"/>
    <property type="match status" value="1"/>
</dbReference>
<dbReference type="OrthoDB" id="9812774at2"/>
<sequence length="295" mass="31935">MLSEFRDARIETAGTNIFVCFAGSGPPLLLLHGFPETHLMWRDVAPLLMQDFTVVCADLRGYGRSGCPSALSDHSPHAKRAMGNDMVEVMKALGFDRFAVVGHDRGGRVAYRMALDHPGAVSRLAALDIVPTATVWDRADARLALAFWPWSLLAQAEPLPERLIIAAPEAVIDNAISQWGSRDDAFPAEVRAAYIEALSDPAHVHAICEEYRAAATLDREHDAADLAAGRRIACPTLVLWSAEGGLAKWYADAGGPSALWRDWADDVSGAPIPGGHFFPEENPRETAAALSTFLK</sequence>
<dbReference type="Proteomes" id="UP000070107">
    <property type="component" value="Unassembled WGS sequence"/>
</dbReference>
<dbReference type="SUPFAM" id="SSF53474">
    <property type="entry name" value="alpha/beta-Hydrolases"/>
    <property type="match status" value="1"/>
</dbReference>
<evidence type="ECO:0000313" key="3">
    <source>
        <dbReference type="Proteomes" id="UP000070107"/>
    </source>
</evidence>
<protein>
    <submittedName>
        <fullName evidence="2">Alpha/beta hydrolase</fullName>
    </submittedName>
</protein>
<proteinExistence type="predicted"/>
<dbReference type="GO" id="GO:0016787">
    <property type="term" value="F:hydrolase activity"/>
    <property type="evidence" value="ECO:0007669"/>
    <property type="project" value="UniProtKB-KW"/>
</dbReference>
<name>A0A135HV23_9HYPH</name>
<dbReference type="InterPro" id="IPR000073">
    <property type="entry name" value="AB_hydrolase_1"/>
</dbReference>
<dbReference type="PRINTS" id="PR00412">
    <property type="entry name" value="EPOXHYDRLASE"/>
</dbReference>